<evidence type="ECO:0000313" key="2">
    <source>
        <dbReference type="Proteomes" id="UP000219565"/>
    </source>
</evidence>
<accession>A0A285LMA6</accession>
<protein>
    <recommendedName>
        <fullName evidence="3">Type I restriction modification DNA specificity domain-containing protein</fullName>
    </recommendedName>
</protein>
<keyword evidence="2" id="KW-1185">Reference proteome</keyword>
<dbReference type="OrthoDB" id="4570390at2"/>
<dbReference type="SUPFAM" id="SSF116734">
    <property type="entry name" value="DNA methylase specificity domain"/>
    <property type="match status" value="1"/>
</dbReference>
<dbReference type="EMBL" id="OBEG01000003">
    <property type="protein sequence ID" value="SNY86094.1"/>
    <property type="molecule type" value="Genomic_DNA"/>
</dbReference>
<evidence type="ECO:0000313" key="1">
    <source>
        <dbReference type="EMBL" id="SNY86094.1"/>
    </source>
</evidence>
<dbReference type="AlphaFoldDB" id="A0A285LMA6"/>
<gene>
    <name evidence="1" type="ORF">SAMN04244553_3804</name>
</gene>
<organism evidence="1 2">
    <name type="scientific">Nocardia amikacinitolerans</name>
    <dbReference type="NCBI Taxonomy" id="756689"/>
    <lineage>
        <taxon>Bacteria</taxon>
        <taxon>Bacillati</taxon>
        <taxon>Actinomycetota</taxon>
        <taxon>Actinomycetes</taxon>
        <taxon>Mycobacteriales</taxon>
        <taxon>Nocardiaceae</taxon>
        <taxon>Nocardia</taxon>
    </lineage>
</organism>
<reference evidence="1 2" key="1">
    <citation type="submission" date="2017-09" db="EMBL/GenBank/DDBJ databases">
        <authorList>
            <person name="Ehlers B."/>
            <person name="Leendertz F.H."/>
        </authorList>
    </citation>
    <scope>NUCLEOTIDE SEQUENCE [LARGE SCALE GENOMIC DNA]</scope>
    <source>
        <strain evidence="1 2">DSM 45537</strain>
    </source>
</reference>
<dbReference type="Proteomes" id="UP000219565">
    <property type="component" value="Unassembled WGS sequence"/>
</dbReference>
<evidence type="ECO:0008006" key="3">
    <source>
        <dbReference type="Google" id="ProtNLM"/>
    </source>
</evidence>
<name>A0A285LMA6_9NOCA</name>
<sequence>MTDGWNDYATLRAALLDQPMSMPPALLPNSASHGTVLLEDLVEAEAVSVHEAPPAIGSGGGDLPMLSAKDIRLDRPPSRRGSADGPGAVTVHTGDVAVVVGVGAAVRVCAEDGVLLGPGIHLVRGNPDTFDPRFLACVLRSAVDVADGLPFDLYRVEVPRIPLAEQDCYGTAFEQLIELESSWRRRRASIEQVVRAGIGGLAAGVLRPSPAE</sequence>
<dbReference type="RefSeq" id="WP_097245979.1">
    <property type="nucleotide sequence ID" value="NZ_OBEG01000003.1"/>
</dbReference>
<proteinExistence type="predicted"/>